<evidence type="ECO:0000313" key="2">
    <source>
        <dbReference type="EMBL" id="GHO47227.1"/>
    </source>
</evidence>
<feature type="signal peptide" evidence="1">
    <location>
        <begin position="1"/>
        <end position="21"/>
    </location>
</feature>
<reference evidence="2" key="1">
    <citation type="submission" date="2020-10" db="EMBL/GenBank/DDBJ databases">
        <title>Taxonomic study of unclassified bacteria belonging to the class Ktedonobacteria.</title>
        <authorList>
            <person name="Yabe S."/>
            <person name="Wang C.M."/>
            <person name="Zheng Y."/>
            <person name="Sakai Y."/>
            <person name="Cavaletti L."/>
            <person name="Monciardini P."/>
            <person name="Donadio S."/>
        </authorList>
    </citation>
    <scope>NUCLEOTIDE SEQUENCE</scope>
    <source>
        <strain evidence="2">SOSP1-1</strain>
    </source>
</reference>
<proteinExistence type="predicted"/>
<dbReference type="EMBL" id="BNJF01000003">
    <property type="protein sequence ID" value="GHO47227.1"/>
    <property type="molecule type" value="Genomic_DNA"/>
</dbReference>
<protein>
    <submittedName>
        <fullName evidence="2">Uncharacterized protein</fullName>
    </submittedName>
</protein>
<dbReference type="AlphaFoldDB" id="A0A8J3I716"/>
<organism evidence="2 3">
    <name type="scientific">Ktedonospora formicarum</name>
    <dbReference type="NCBI Taxonomy" id="2778364"/>
    <lineage>
        <taxon>Bacteria</taxon>
        <taxon>Bacillati</taxon>
        <taxon>Chloroflexota</taxon>
        <taxon>Ktedonobacteria</taxon>
        <taxon>Ktedonobacterales</taxon>
        <taxon>Ktedonobacteraceae</taxon>
        <taxon>Ktedonospora</taxon>
    </lineage>
</organism>
<feature type="chain" id="PRO_5035240574" evidence="1">
    <location>
        <begin position="22"/>
        <end position="83"/>
    </location>
</feature>
<name>A0A8J3I716_9CHLR</name>
<keyword evidence="1" id="KW-0732">Signal</keyword>
<dbReference type="Proteomes" id="UP000612362">
    <property type="component" value="Unassembled WGS sequence"/>
</dbReference>
<accession>A0A8J3I716</accession>
<gene>
    <name evidence="2" type="ORF">KSX_53900</name>
</gene>
<sequence>MSWSITASLLASCSVATPNLAAELPNGTLWASLYYAASQPAGKNGSQPARLTVLWKISLLAINLPGLDNGTVLQGKPMQSTSV</sequence>
<evidence type="ECO:0000256" key="1">
    <source>
        <dbReference type="SAM" id="SignalP"/>
    </source>
</evidence>
<evidence type="ECO:0000313" key="3">
    <source>
        <dbReference type="Proteomes" id="UP000612362"/>
    </source>
</evidence>
<keyword evidence="3" id="KW-1185">Reference proteome</keyword>
<comment type="caution">
    <text evidence="2">The sequence shown here is derived from an EMBL/GenBank/DDBJ whole genome shotgun (WGS) entry which is preliminary data.</text>
</comment>